<gene>
    <name evidence="1" type="ORF">BDD43_1143</name>
</gene>
<evidence type="ECO:0000313" key="2">
    <source>
        <dbReference type="Proteomes" id="UP000268007"/>
    </source>
</evidence>
<keyword evidence="2" id="KW-1185">Reference proteome</keyword>
<organism evidence="1 2">
    <name type="scientific">Mucilaginibacter gracilis</name>
    <dbReference type="NCBI Taxonomy" id="423350"/>
    <lineage>
        <taxon>Bacteria</taxon>
        <taxon>Pseudomonadati</taxon>
        <taxon>Bacteroidota</taxon>
        <taxon>Sphingobacteriia</taxon>
        <taxon>Sphingobacteriales</taxon>
        <taxon>Sphingobacteriaceae</taxon>
        <taxon>Mucilaginibacter</taxon>
    </lineage>
</organism>
<dbReference type="EMBL" id="RBKU01000001">
    <property type="protein sequence ID" value="RKR81001.1"/>
    <property type="molecule type" value="Genomic_DNA"/>
</dbReference>
<comment type="caution">
    <text evidence="1">The sequence shown here is derived from an EMBL/GenBank/DDBJ whole genome shotgun (WGS) entry which is preliminary data.</text>
</comment>
<accession>A0A495IX86</accession>
<evidence type="ECO:0000313" key="1">
    <source>
        <dbReference type="EMBL" id="RKR81001.1"/>
    </source>
</evidence>
<proteinExistence type="predicted"/>
<protein>
    <submittedName>
        <fullName evidence="1">Uncharacterized protein</fullName>
    </submittedName>
</protein>
<name>A0A495IX86_9SPHI</name>
<dbReference type="AlphaFoldDB" id="A0A495IX86"/>
<dbReference type="Proteomes" id="UP000268007">
    <property type="component" value="Unassembled WGS sequence"/>
</dbReference>
<sequence>MKYFVLLLCVYMTILALMPCRDKEDKEPHSSITNLTKAKTCGSHANQESCPPFCTCNCCSSARYLRSNPLIVVFAEVSITDYPDYVIPAIQNQPIKIWQPPQIS</sequence>
<reference evidence="1 2" key="1">
    <citation type="submission" date="2018-10" db="EMBL/GenBank/DDBJ databases">
        <title>Genomic Encyclopedia of Archaeal and Bacterial Type Strains, Phase II (KMG-II): from individual species to whole genera.</title>
        <authorList>
            <person name="Goeker M."/>
        </authorList>
    </citation>
    <scope>NUCLEOTIDE SEQUENCE [LARGE SCALE GENOMIC DNA]</scope>
    <source>
        <strain evidence="1 2">DSM 18602</strain>
    </source>
</reference>